<comment type="similarity">
    <text evidence="1 5 6">Belongs to the peptidase S8 family.</text>
</comment>
<dbReference type="STRING" id="1851148.SMSP2_00781"/>
<dbReference type="Gene3D" id="3.10.100.10">
    <property type="entry name" value="Mannose-Binding Protein A, subunit A"/>
    <property type="match status" value="1"/>
</dbReference>
<evidence type="ECO:0000313" key="9">
    <source>
        <dbReference type="EMBL" id="AQQ70433.1"/>
    </source>
</evidence>
<dbReference type="InterPro" id="IPR022398">
    <property type="entry name" value="Peptidase_S8_His-AS"/>
</dbReference>
<dbReference type="InterPro" id="IPR036439">
    <property type="entry name" value="Dockerin_dom_sf"/>
</dbReference>
<dbReference type="InterPro" id="IPR013784">
    <property type="entry name" value="Carb-bd-like_fold"/>
</dbReference>
<evidence type="ECO:0000256" key="7">
    <source>
        <dbReference type="SAM" id="Phobius"/>
    </source>
</evidence>
<proteinExistence type="inferred from homology"/>
<feature type="active site" description="Charge relay system" evidence="5">
    <location>
        <position position="245"/>
    </location>
</feature>
<dbReference type="SUPFAM" id="SSF49384">
    <property type="entry name" value="Carbohydrate-binding domain"/>
    <property type="match status" value="2"/>
</dbReference>
<dbReference type="Pfam" id="PF00082">
    <property type="entry name" value="Peptidase_S8"/>
    <property type="match status" value="1"/>
</dbReference>
<dbReference type="GO" id="GO:0030246">
    <property type="term" value="F:carbohydrate binding"/>
    <property type="evidence" value="ECO:0007669"/>
    <property type="project" value="InterPro"/>
</dbReference>
<evidence type="ECO:0000259" key="8">
    <source>
        <dbReference type="SMART" id="SM00429"/>
    </source>
</evidence>
<dbReference type="Gene3D" id="3.40.50.200">
    <property type="entry name" value="Peptidase S8/S53 domain"/>
    <property type="match status" value="1"/>
</dbReference>
<dbReference type="PANTHER" id="PTHR43806">
    <property type="entry name" value="PEPTIDASE S8"/>
    <property type="match status" value="1"/>
</dbReference>
<dbReference type="InterPro" id="IPR050131">
    <property type="entry name" value="Peptidase_S8_subtilisin-like"/>
</dbReference>
<dbReference type="InterPro" id="IPR016186">
    <property type="entry name" value="C-type_lectin-like/link_sf"/>
</dbReference>
<dbReference type="CDD" id="cd07473">
    <property type="entry name" value="Peptidases_S8_Subtilisin_like"/>
    <property type="match status" value="1"/>
</dbReference>
<dbReference type="SMART" id="SM00429">
    <property type="entry name" value="IPT"/>
    <property type="match status" value="1"/>
</dbReference>
<dbReference type="InterPro" id="IPR014756">
    <property type="entry name" value="Ig_E-set"/>
</dbReference>
<dbReference type="CDD" id="cd08548">
    <property type="entry name" value="Type_I_cohesin_like"/>
    <property type="match status" value="1"/>
</dbReference>
<dbReference type="PROSITE" id="PS00138">
    <property type="entry name" value="SUBTILASE_SER"/>
    <property type="match status" value="1"/>
</dbReference>
<dbReference type="Pfam" id="PF00963">
    <property type="entry name" value="Cohesin"/>
    <property type="match status" value="2"/>
</dbReference>
<dbReference type="CDD" id="cd00037">
    <property type="entry name" value="CLECT"/>
    <property type="match status" value="1"/>
</dbReference>
<dbReference type="PANTHER" id="PTHR43806:SF11">
    <property type="entry name" value="CEREVISIN-RELATED"/>
    <property type="match status" value="1"/>
</dbReference>
<sequence length="2069" mass="224793">MNKSRIVFTNWFESIIKRNIAITSSLFTIMLFLLFSHNIVTGGRTKHLQTSKKSIGIPSQAQNNIDKPVKLSGDECITGEILVKLKKNSVSEQKLVASNQKATKTADNDLSSLEIILKKHRIDKAHQLFSRFKKDLPKSKKGKKPVKPFKGAAERSDMFRWYKLIVPTGANDQEVLEQLLSDPDVEAAELNHEWRLAVLPETATDPGYIDQWYLTNIRIQEAWQYLESTGVNPGGSRDVIVAVIDTGVDYTHEDIVGNMWINGGEISGNEIDDDGNGFVDDMYGCSVVSDERSHSGDPIDLNGHGTHVAGIIGATGFNSRGGVGVAFNVQIMAIRSAQYSGALAIDDIAEGLMYAADNGADVINMSFSSPHRSQIVEDALSVAFSQAVLVAAAGNDAAKTEDAPNVPKSPHYPAALPWVLGVMASTQNDGVAWNFSNYDSWIPTRIEYEALAPGVEIYSTLPNNQYAKWSGTSMATPIVAGIAALIRSVYPDHAVYSNRFIMGQIAGSSYYSEGSFHIVDAYSAVAESPVPEVYPFEDWIFEDNSIAGNNDGDGRVDAGETVHLAIELMNRWGLAEDLMVTVEARAPGAVLPDPYVNIVTGTETFDYGGIGSFNTVDNGLIYDDDGVIVGVENPFVFTVDPNCPNDHIVYFTVTINYLNALDPDDQNNYTRTGYLHMPVQRGRDVPSVISEDTELTADDYWLITGPVLVEQQATLAISPGTQVQWGGMSEDPYNPGPQTGSVLVRGKLLAEGTAEQPVSLFPSYMVSGQTTNITVENTGSCNLSYTNIRNPNLTGINWIDHCYLDWDAYPSMINAGYISNTIFHKLWRDPFQRWKPMSPILTTNYDTCLFNAGWQWPMFGSNLVNCTFLQDNEENHNEEKHPISITPPVQNSTFETLGKDPDGAYPSDLFINLQQIYGAAYVALPMEWPSSELAELIASYYGGHVASILNYEEEESVRNYLDTEANMWWFHTGARGISFCIGLTFDESSNTHIWTDQNPVTYTNWATGYPVSLPPQLKQNVIIARTNENGTVLFHQDWINAIKASSQRNEDGWLVSHTVFILKMPAGISMDDLLGPVENGSLGAYVLENQSSETLDPVRYNAFLSQYWDPNLDHWMRIIAPANNYEMTCYLHNNFWGTDSTTLIDHAIWDYYDDFTSARIYYGTPPENGYESTYPFVERVMLNGTDSETVPVFGAEQITFQVVFNRDMNSDTQPFVSFGPITPYTDFMVSPIGDGWVDARTWEGSFTVTPMTGDGYHQMRISDAVAADDPWLVTGYDVGRFRFDLKTMGVAAMTLQASGGEGRIDLMWQQDDFDLLAGYNLYRSDTIDGVYEQVNGTIIPVGLESYADTGVAPAAPNFYKFTVVQTDLEESNFSNIASAAALDTIVPVIAHAPKMNAVPGLSMRLTADVTDNVRVMNVTVYYRALNSEDEYKSVSMEHMTGDQWTTSIPGSGVQPPGLEYYIIASDGISNTYDGTAALPHTVIVTNTPTLASVTPNYGPAAGGTSVNLSGVLFQEGASVFFGEVLASDIVVLSGNQIICTAPPHFPAMVDVRVANPDITEAIFLNGFQYRDEGVILSMPVTSGNLGTLAELELSAANVSGLSATTVNITFDSTVLSAQSATTGTLTAGWSFSANTSTPGRVSISMANASEVSGTGTLARITFEVNGTPSASTALTIESAELNEGTISYDLSHGSFVVNGFFSVSGNVSYFGGGSVPDVSLSMVGVGIHSDVSDEAGLFSISNVPTGSYALTPTKSNDISEITSFDASLILQSEAGLRSLSSQETLAGDVTRNGTVSSMDASYILKKAVGLIEVPFPGAGKVWDFNPSELTFPLLNGDQNDQNFTAILIGDVSGNWKASSPESNALKLSSIDNGTSNVKLILLDEIGKIDGQVVVPVQAELVNAEVYSTDLTVSYDSNILAVDSVTSGEVAGNMAIASNIEDQQIRIALAGAEPITTDGTIAKITFKVIGMSDSAVPVSFLIAKINEGNLETTVQDGSVKTKVSLADFNGDKVVNIIDFVFLANSWLSEPDDTNWDPTCNISQPTYNIIDVGDLATLTDDWLLILQDTDI</sequence>
<dbReference type="InterPro" id="IPR023827">
    <property type="entry name" value="Peptidase_S8_Asp-AS"/>
</dbReference>
<dbReference type="InterPro" id="IPR016187">
    <property type="entry name" value="CTDL_fold"/>
</dbReference>
<dbReference type="SUPFAM" id="SSF49452">
    <property type="entry name" value="Starch-binding domain-like"/>
    <property type="match status" value="1"/>
</dbReference>
<keyword evidence="2 5" id="KW-0645">Protease</keyword>
<protein>
    <submittedName>
        <fullName evidence="9">Thermophilic serine proteinase</fullName>
        <ecNumber evidence="9">3.4.21.-</ecNumber>
    </submittedName>
</protein>
<evidence type="ECO:0000313" key="10">
    <source>
        <dbReference type="Proteomes" id="UP000188181"/>
    </source>
</evidence>
<dbReference type="RefSeq" id="WP_146682695.1">
    <property type="nucleotide sequence ID" value="NZ_CP019646.1"/>
</dbReference>
<dbReference type="InterPro" id="IPR034204">
    <property type="entry name" value="PfSUB1-like_cat_dom"/>
</dbReference>
<dbReference type="InterPro" id="IPR002909">
    <property type="entry name" value="IPT_dom"/>
</dbReference>
<feature type="domain" description="IPT/TIG" evidence="8">
    <location>
        <begin position="1487"/>
        <end position="1570"/>
    </location>
</feature>
<feature type="transmembrane region" description="Helical" evidence="7">
    <location>
        <begin position="20"/>
        <end position="40"/>
    </location>
</feature>
<keyword evidence="7" id="KW-1133">Transmembrane helix</keyword>
<dbReference type="InterPro" id="IPR023828">
    <property type="entry name" value="Peptidase_S8_Ser-AS"/>
</dbReference>
<dbReference type="Proteomes" id="UP000188181">
    <property type="component" value="Chromosome"/>
</dbReference>
<dbReference type="SUPFAM" id="SSF52743">
    <property type="entry name" value="Subtilisin-like"/>
    <property type="match status" value="1"/>
</dbReference>
<evidence type="ECO:0000256" key="2">
    <source>
        <dbReference type="ARBA" id="ARBA00022670"/>
    </source>
</evidence>
<dbReference type="PROSITE" id="PS51892">
    <property type="entry name" value="SUBTILASE"/>
    <property type="match status" value="1"/>
</dbReference>
<dbReference type="Gene3D" id="2.60.40.10">
    <property type="entry name" value="Immunoglobulins"/>
    <property type="match status" value="2"/>
</dbReference>
<reference evidence="10" key="1">
    <citation type="submission" date="2017-02" db="EMBL/GenBank/DDBJ databases">
        <title>Comparative genomics and description of representatives of a novel lineage of planctomycetes thriving in anoxic sediments.</title>
        <authorList>
            <person name="Spring S."/>
            <person name="Bunk B."/>
            <person name="Sproer C."/>
        </authorList>
    </citation>
    <scope>NUCLEOTIDE SEQUENCE [LARGE SCALE GENOMIC DNA]</scope>
    <source>
        <strain evidence="10">SM-Chi-D1</strain>
    </source>
</reference>
<evidence type="ECO:0000256" key="4">
    <source>
        <dbReference type="ARBA" id="ARBA00022825"/>
    </source>
</evidence>
<evidence type="ECO:0000256" key="6">
    <source>
        <dbReference type="RuleBase" id="RU003355"/>
    </source>
</evidence>
<dbReference type="InterPro" id="IPR015500">
    <property type="entry name" value="Peptidase_S8_subtilisin-rel"/>
</dbReference>
<keyword evidence="7" id="KW-0812">Transmembrane</keyword>
<keyword evidence="10" id="KW-1185">Reference proteome</keyword>
<dbReference type="EC" id="3.4.21.-" evidence="9"/>
<dbReference type="SUPFAM" id="SSF81296">
    <property type="entry name" value="E set domains"/>
    <property type="match status" value="1"/>
</dbReference>
<dbReference type="Pfam" id="PF01833">
    <property type="entry name" value="TIG"/>
    <property type="match status" value="1"/>
</dbReference>
<dbReference type="PROSITE" id="PS00136">
    <property type="entry name" value="SUBTILASE_ASP"/>
    <property type="match status" value="1"/>
</dbReference>
<dbReference type="InterPro" id="IPR002102">
    <property type="entry name" value="Cohesin_dom"/>
</dbReference>
<dbReference type="KEGG" id="pbas:SMSP2_00781"/>
<dbReference type="GO" id="GO:0006508">
    <property type="term" value="P:proteolysis"/>
    <property type="evidence" value="ECO:0007669"/>
    <property type="project" value="UniProtKB-KW"/>
</dbReference>
<keyword evidence="4 5" id="KW-0720">Serine protease</keyword>
<dbReference type="InterPro" id="IPR036852">
    <property type="entry name" value="Peptidase_S8/S53_dom_sf"/>
</dbReference>
<dbReference type="PROSITE" id="PS00018">
    <property type="entry name" value="EF_HAND_1"/>
    <property type="match status" value="1"/>
</dbReference>
<dbReference type="GO" id="GO:0004252">
    <property type="term" value="F:serine-type endopeptidase activity"/>
    <property type="evidence" value="ECO:0007669"/>
    <property type="project" value="UniProtKB-UniRule"/>
</dbReference>
<gene>
    <name evidence="9" type="ORF">SMSP2_00781</name>
</gene>
<keyword evidence="3 5" id="KW-0378">Hydrolase</keyword>
<dbReference type="CDD" id="cd00102">
    <property type="entry name" value="IPT"/>
    <property type="match status" value="1"/>
</dbReference>
<dbReference type="PRINTS" id="PR00723">
    <property type="entry name" value="SUBTILISIN"/>
</dbReference>
<dbReference type="InterPro" id="IPR013783">
    <property type="entry name" value="Ig-like_fold"/>
</dbReference>
<dbReference type="InterPro" id="IPR018247">
    <property type="entry name" value="EF_Hand_1_Ca_BS"/>
</dbReference>
<dbReference type="SUPFAM" id="SSF56436">
    <property type="entry name" value="C-type lectin-like"/>
    <property type="match status" value="1"/>
</dbReference>
<dbReference type="PROSITE" id="PS00137">
    <property type="entry name" value="SUBTILASE_HIS"/>
    <property type="match status" value="1"/>
</dbReference>
<organism evidence="9 10">
    <name type="scientific">Limihaloglobus sulfuriphilus</name>
    <dbReference type="NCBI Taxonomy" id="1851148"/>
    <lineage>
        <taxon>Bacteria</taxon>
        <taxon>Pseudomonadati</taxon>
        <taxon>Planctomycetota</taxon>
        <taxon>Phycisphaerae</taxon>
        <taxon>Sedimentisphaerales</taxon>
        <taxon>Sedimentisphaeraceae</taxon>
        <taxon>Limihaloglobus</taxon>
    </lineage>
</organism>
<evidence type="ECO:0000256" key="3">
    <source>
        <dbReference type="ARBA" id="ARBA00022801"/>
    </source>
</evidence>
<feature type="active site" description="Charge relay system" evidence="5">
    <location>
        <position position="473"/>
    </location>
</feature>
<name>A0A1Q2MCJ6_9BACT</name>
<keyword evidence="7" id="KW-0472">Membrane</keyword>
<dbReference type="EMBL" id="CP019646">
    <property type="protein sequence ID" value="AQQ70433.1"/>
    <property type="molecule type" value="Genomic_DNA"/>
</dbReference>
<dbReference type="CDD" id="cd08547">
    <property type="entry name" value="Type_II_cohesin"/>
    <property type="match status" value="1"/>
</dbReference>
<dbReference type="OrthoDB" id="252653at2"/>
<accession>A0A1Q2MCJ6</accession>
<dbReference type="GO" id="GO:0000272">
    <property type="term" value="P:polysaccharide catabolic process"/>
    <property type="evidence" value="ECO:0007669"/>
    <property type="project" value="InterPro"/>
</dbReference>
<dbReference type="Gene3D" id="1.10.1330.10">
    <property type="entry name" value="Dockerin domain"/>
    <property type="match status" value="2"/>
</dbReference>
<evidence type="ECO:0000256" key="5">
    <source>
        <dbReference type="PROSITE-ProRule" id="PRU01240"/>
    </source>
</evidence>
<dbReference type="InterPro" id="IPR000209">
    <property type="entry name" value="Peptidase_S8/S53_dom"/>
</dbReference>
<evidence type="ECO:0000256" key="1">
    <source>
        <dbReference type="ARBA" id="ARBA00011073"/>
    </source>
</evidence>
<feature type="active site" description="Charge relay system" evidence="5">
    <location>
        <position position="304"/>
    </location>
</feature>
<dbReference type="Gene3D" id="2.60.40.680">
    <property type="match status" value="2"/>
</dbReference>
<dbReference type="InterPro" id="IPR008965">
    <property type="entry name" value="CBM2/CBM3_carb-bd_dom_sf"/>
</dbReference>